<accession>A0ABN8SB32</accession>
<dbReference type="CDD" id="cd09823">
    <property type="entry name" value="peroxinectin_like"/>
    <property type="match status" value="1"/>
</dbReference>
<keyword evidence="5" id="KW-0732">Signal</keyword>
<feature type="signal peptide" evidence="5">
    <location>
        <begin position="1"/>
        <end position="20"/>
    </location>
</feature>
<keyword evidence="2" id="KW-0964">Secreted</keyword>
<proteinExistence type="predicted"/>
<sequence>MFRSPVCSLIFALTLGLASSYVLDDIYSSKEEFEENETKEVENEKRDDIPDLNGSWSFDELDDVMVEDLPQSIIDKAKNLANGKCSKVYVQPRNRVEEKKGAQKKFYQSFQHGEKSSMSDEKWLKVKKSEQCNTCVLNKLCHEMSAETLKQLNIESTLTATERERKCKMAILSQKLDVSNPEQSQKINCDPRTPFRTIDGTCNNLQNPTFGAVNTQFNRLIAADYGDSISTPRLATCGKELPNARDVSRFVHGSNKKRTNPNSTTLTHLTMNFGQFMDHDTTLAMPQELNCEPPTTNPECINIEIPEDDATFRDREVDIIEMERDAPHEPSSFCKLVAREHINTLTAYVDASNVYGSSKEVADSVRAEGGLLKVMKHPDGKPFRNLLPKQTMGFCPSLDPNRPCFLTGDIRNNENPGLNSVHTIFVRQHNRIATFLSNNNNINGWDDERIYQETRKIIGAQLQVITYNEFLPLILSKETINKFGLGLLKGREFFKGYKQSVNAQMTNAFSVAAYRFGHSLVQEWFGRFSQFGFEHEGSECGLKTQFRSIPVLDFNNPQYLYETDQGGVDAIVRGLVKDSAAKSDGRFSSSVQENLRRGEGDLSDLVSINIQRGRERGVPGYTKYRNLQLCGLSNVKSFDDLKNVADFDQDDVENLRKVYDNVHDIDLFVGGMLEPRPRGSDGGVLGPTFQCIVAEQFKRLRVGDRFWHENAPNRNLNTDQTAYNGAMLQEIRKTTFARILCDNADSITAVNKMVFQQSKEKVECDTLPRVSLNPWIERHRDSGEPDDVDDDLLDDEDPEF</sequence>
<organism evidence="6 7">
    <name type="scientific">Porites lobata</name>
    <dbReference type="NCBI Taxonomy" id="104759"/>
    <lineage>
        <taxon>Eukaryota</taxon>
        <taxon>Metazoa</taxon>
        <taxon>Cnidaria</taxon>
        <taxon>Anthozoa</taxon>
        <taxon>Hexacorallia</taxon>
        <taxon>Scleractinia</taxon>
        <taxon>Fungiina</taxon>
        <taxon>Poritidae</taxon>
        <taxon>Porites</taxon>
    </lineage>
</organism>
<dbReference type="Pfam" id="PF03098">
    <property type="entry name" value="An_peroxidase"/>
    <property type="match status" value="1"/>
</dbReference>
<feature type="compositionally biased region" description="Acidic residues" evidence="4">
    <location>
        <begin position="784"/>
        <end position="800"/>
    </location>
</feature>
<dbReference type="Proteomes" id="UP001159405">
    <property type="component" value="Unassembled WGS sequence"/>
</dbReference>
<dbReference type="InterPro" id="IPR037120">
    <property type="entry name" value="Haem_peroxidase_sf_animal"/>
</dbReference>
<protein>
    <recommendedName>
        <fullName evidence="8">Peroxidase</fullName>
    </recommendedName>
</protein>
<dbReference type="InterPro" id="IPR019791">
    <property type="entry name" value="Haem_peroxidase_animal"/>
</dbReference>
<name>A0ABN8SB32_9CNID</name>
<evidence type="ECO:0008006" key="8">
    <source>
        <dbReference type="Google" id="ProtNLM"/>
    </source>
</evidence>
<dbReference type="PANTHER" id="PTHR11475">
    <property type="entry name" value="OXIDASE/PEROXIDASE"/>
    <property type="match status" value="1"/>
</dbReference>
<keyword evidence="7" id="KW-1185">Reference proteome</keyword>
<dbReference type="EMBL" id="CALNXK010000544">
    <property type="protein sequence ID" value="CAH3187467.1"/>
    <property type="molecule type" value="Genomic_DNA"/>
</dbReference>
<evidence type="ECO:0000313" key="6">
    <source>
        <dbReference type="EMBL" id="CAH3187467.1"/>
    </source>
</evidence>
<evidence type="ECO:0000256" key="5">
    <source>
        <dbReference type="SAM" id="SignalP"/>
    </source>
</evidence>
<keyword evidence="3" id="KW-0325">Glycoprotein</keyword>
<gene>
    <name evidence="6" type="ORF">PLOB_00037521</name>
</gene>
<evidence type="ECO:0000256" key="3">
    <source>
        <dbReference type="ARBA" id="ARBA00023180"/>
    </source>
</evidence>
<evidence type="ECO:0000256" key="1">
    <source>
        <dbReference type="ARBA" id="ARBA00004613"/>
    </source>
</evidence>
<comment type="subcellular location">
    <subcellularLocation>
        <location evidence="1">Secreted</location>
    </subcellularLocation>
</comment>
<feature type="region of interest" description="Disordered" evidence="4">
    <location>
        <begin position="777"/>
        <end position="800"/>
    </location>
</feature>
<dbReference type="InterPro" id="IPR010255">
    <property type="entry name" value="Haem_peroxidase_sf"/>
</dbReference>
<comment type="caution">
    <text evidence="6">The sequence shown here is derived from an EMBL/GenBank/DDBJ whole genome shotgun (WGS) entry which is preliminary data.</text>
</comment>
<dbReference type="Gene3D" id="1.10.640.10">
    <property type="entry name" value="Haem peroxidase domain superfamily, animal type"/>
    <property type="match status" value="1"/>
</dbReference>
<dbReference type="SUPFAM" id="SSF48113">
    <property type="entry name" value="Heme-dependent peroxidases"/>
    <property type="match status" value="1"/>
</dbReference>
<evidence type="ECO:0000256" key="4">
    <source>
        <dbReference type="SAM" id="MobiDB-lite"/>
    </source>
</evidence>
<dbReference type="PANTHER" id="PTHR11475:SF4">
    <property type="entry name" value="CHORION PEROXIDASE"/>
    <property type="match status" value="1"/>
</dbReference>
<evidence type="ECO:0000256" key="2">
    <source>
        <dbReference type="ARBA" id="ARBA00022525"/>
    </source>
</evidence>
<feature type="chain" id="PRO_5045078313" description="Peroxidase" evidence="5">
    <location>
        <begin position="21"/>
        <end position="800"/>
    </location>
</feature>
<dbReference type="PRINTS" id="PR00457">
    <property type="entry name" value="ANPEROXIDASE"/>
</dbReference>
<evidence type="ECO:0000313" key="7">
    <source>
        <dbReference type="Proteomes" id="UP001159405"/>
    </source>
</evidence>
<dbReference type="PROSITE" id="PS50292">
    <property type="entry name" value="PEROXIDASE_3"/>
    <property type="match status" value="1"/>
</dbReference>
<reference evidence="6 7" key="1">
    <citation type="submission" date="2022-05" db="EMBL/GenBank/DDBJ databases">
        <authorList>
            <consortium name="Genoscope - CEA"/>
            <person name="William W."/>
        </authorList>
    </citation>
    <scope>NUCLEOTIDE SEQUENCE [LARGE SCALE GENOMIC DNA]</scope>
</reference>